<organism evidence="3 4">
    <name type="scientific">Janthinobacterium violaceinigrum</name>
    <dbReference type="NCBI Taxonomy" id="2654252"/>
    <lineage>
        <taxon>Bacteria</taxon>
        <taxon>Pseudomonadati</taxon>
        <taxon>Pseudomonadota</taxon>
        <taxon>Betaproteobacteria</taxon>
        <taxon>Burkholderiales</taxon>
        <taxon>Oxalobacteraceae</taxon>
        <taxon>Janthinobacterium</taxon>
    </lineage>
</organism>
<comment type="caution">
    <text evidence="3">The sequence shown here is derived from an EMBL/GenBank/DDBJ whole genome shotgun (WGS) entry which is preliminary data.</text>
</comment>
<dbReference type="PANTHER" id="PTHR43081">
    <property type="entry name" value="ADENYLATE CYCLASE, TERMINAL-DIFFERENTIATION SPECIFIC-RELATED"/>
    <property type="match status" value="1"/>
</dbReference>
<feature type="transmembrane region" description="Helical" evidence="1">
    <location>
        <begin position="382"/>
        <end position="405"/>
    </location>
</feature>
<dbReference type="GO" id="GO:0035556">
    <property type="term" value="P:intracellular signal transduction"/>
    <property type="evidence" value="ECO:0007669"/>
    <property type="project" value="InterPro"/>
</dbReference>
<name>A0A6I1I9C3_9BURK</name>
<dbReference type="Pfam" id="PF05226">
    <property type="entry name" value="CHASE2"/>
    <property type="match status" value="1"/>
</dbReference>
<keyword evidence="1" id="KW-1133">Transmembrane helix</keyword>
<dbReference type="InterPro" id="IPR001054">
    <property type="entry name" value="A/G_cyclase"/>
</dbReference>
<dbReference type="Pfam" id="PF00211">
    <property type="entry name" value="Guanylate_cyc"/>
    <property type="match status" value="1"/>
</dbReference>
<feature type="domain" description="Guanylate cyclase" evidence="2">
    <location>
        <begin position="500"/>
        <end position="633"/>
    </location>
</feature>
<dbReference type="PROSITE" id="PS50125">
    <property type="entry name" value="GUANYLATE_CYCLASE_2"/>
    <property type="match status" value="1"/>
</dbReference>
<gene>
    <name evidence="3" type="ORF">GCN75_02570</name>
</gene>
<dbReference type="SUPFAM" id="SSF55073">
    <property type="entry name" value="Nucleotide cyclase"/>
    <property type="match status" value="1"/>
</dbReference>
<dbReference type="RefSeq" id="WP_152281278.1">
    <property type="nucleotide sequence ID" value="NZ_WFLI01000002.1"/>
</dbReference>
<keyword evidence="1" id="KW-0812">Transmembrane</keyword>
<dbReference type="Gene3D" id="3.30.70.1230">
    <property type="entry name" value="Nucleotide cyclase"/>
    <property type="match status" value="1"/>
</dbReference>
<accession>A0A6I1I9C3</accession>
<dbReference type="CDD" id="cd07302">
    <property type="entry name" value="CHD"/>
    <property type="match status" value="1"/>
</dbReference>
<dbReference type="AlphaFoldDB" id="A0A6I1I9C3"/>
<dbReference type="InterPro" id="IPR029787">
    <property type="entry name" value="Nucleotide_cyclase"/>
</dbReference>
<proteinExistence type="predicted"/>
<evidence type="ECO:0000313" key="4">
    <source>
        <dbReference type="Proteomes" id="UP000468717"/>
    </source>
</evidence>
<protein>
    <submittedName>
        <fullName evidence="3">CHASE2 domain-containing protein</fullName>
    </submittedName>
</protein>
<sequence>MRAWRAALAQALRKHGARFLLGVLLSAAAAIACLAGNDNIARLDAMLGDWRMRAETPQLDRRIVIVDIDEQSLARVGRFPWSRDIQARLVRQLTAHYGVAALGFDISFPEADTSSGYAVLQGLARGELAGVVGLPAQLEKLRSAMDYDGLFAEAMRGQPVVLGYSVSEQQRKGVLPKPSFTVADLNGRAVTAYVARGYEANIAPLQAAAQGAGIFTALTDADGVVRSSTLLQRIGDGYYPSLSLATVAVYLQARAIAPRFTGTADTLSARELANGGLEHLMLFTPRGAMTIPVGEALTATVQYRGAGGPAGGAFRYVSASDVLAGTVAPALLKGAIVLVGTTAPGLNDIRATPVNAEYPGVEVHANLIKSMLDGRFKARPDYALAFELVQIVLFGLLLAGALAVLPPAGVMLATVGALAAAIAINLYLYAVHDLVLGGAVLLLLIVALFIVNLAWGYFFEVRKGRALVARFGEYVAPELVAEMADDPQRYTMEGENRELTVLFADVRGFTAISEQLAPAVLREYINLYLTAMSEDIRDSHGGTLDKYIGDAVMAFWGAPVAFADHASRAVASALLMQHSAARLNGDFAARGWPALRIGIGINTGPMHVGDMGSRIRRAYTVMGDSVNLAARLEGASKLYGVGIVVGAATRAAAPDFLYRELDRIKVLGKQEAVAIFEPRCLLADAGEAELAQLERWHGVLALLRARDWAAAGAQLAQLQADFPGDGLYRQYAVRLQRYRSTPPPADWDGVTELSSK</sequence>
<keyword evidence="1" id="KW-0472">Membrane</keyword>
<dbReference type="SMART" id="SM01080">
    <property type="entry name" value="CHASE2"/>
    <property type="match status" value="1"/>
</dbReference>
<dbReference type="InterPro" id="IPR050697">
    <property type="entry name" value="Adenylyl/Guanylyl_Cyclase_3/4"/>
</dbReference>
<dbReference type="GO" id="GO:0004016">
    <property type="term" value="F:adenylate cyclase activity"/>
    <property type="evidence" value="ECO:0007669"/>
    <property type="project" value="UniProtKB-ARBA"/>
</dbReference>
<dbReference type="Proteomes" id="UP000468717">
    <property type="component" value="Unassembled WGS sequence"/>
</dbReference>
<dbReference type="PANTHER" id="PTHR43081:SF1">
    <property type="entry name" value="ADENYLATE CYCLASE, TERMINAL-DIFFERENTIATION SPECIFIC"/>
    <property type="match status" value="1"/>
</dbReference>
<feature type="transmembrane region" description="Helical" evidence="1">
    <location>
        <begin position="436"/>
        <end position="458"/>
    </location>
</feature>
<feature type="transmembrane region" description="Helical" evidence="1">
    <location>
        <begin position="412"/>
        <end position="430"/>
    </location>
</feature>
<evidence type="ECO:0000313" key="3">
    <source>
        <dbReference type="EMBL" id="KAB8066690.1"/>
    </source>
</evidence>
<evidence type="ECO:0000259" key="2">
    <source>
        <dbReference type="PROSITE" id="PS50125"/>
    </source>
</evidence>
<dbReference type="GO" id="GO:0006171">
    <property type="term" value="P:cAMP biosynthetic process"/>
    <property type="evidence" value="ECO:0007669"/>
    <property type="project" value="TreeGrafter"/>
</dbReference>
<dbReference type="SMART" id="SM00044">
    <property type="entry name" value="CYCc"/>
    <property type="match status" value="1"/>
</dbReference>
<dbReference type="PROSITE" id="PS51257">
    <property type="entry name" value="PROKAR_LIPOPROTEIN"/>
    <property type="match status" value="1"/>
</dbReference>
<reference evidence="3 4" key="1">
    <citation type="submission" date="2019-10" db="EMBL/GenBank/DDBJ databases">
        <title>Three novel species isolated from a subtropical stream in China.</title>
        <authorList>
            <person name="Lu H."/>
        </authorList>
    </citation>
    <scope>NUCLEOTIDE SEQUENCE [LARGE SCALE GENOMIC DNA]</scope>
    <source>
        <strain evidence="3 4">FT13W</strain>
    </source>
</reference>
<evidence type="ECO:0000256" key="1">
    <source>
        <dbReference type="SAM" id="Phobius"/>
    </source>
</evidence>
<dbReference type="InterPro" id="IPR007890">
    <property type="entry name" value="CHASE2"/>
</dbReference>
<keyword evidence="4" id="KW-1185">Reference proteome</keyword>
<dbReference type="EMBL" id="WFLI01000002">
    <property type="protein sequence ID" value="KAB8066690.1"/>
    <property type="molecule type" value="Genomic_DNA"/>
</dbReference>